<dbReference type="AlphaFoldDB" id="A0A0F6QZY9"/>
<dbReference type="InterPro" id="IPR053926">
    <property type="entry name" value="RecX_HTH_1st"/>
</dbReference>
<dbReference type="OrthoDB" id="5244465at2"/>
<evidence type="ECO:0000313" key="11">
    <source>
        <dbReference type="Proteomes" id="UP000271380"/>
    </source>
</evidence>
<dbReference type="STRING" id="35755.UL82_06230"/>
<dbReference type="HAMAP" id="MF_01114">
    <property type="entry name" value="RecX"/>
    <property type="match status" value="1"/>
</dbReference>
<keyword evidence="10" id="KW-1185">Reference proteome</keyword>
<dbReference type="EMBL" id="CP011312">
    <property type="protein sequence ID" value="AKE41412.1"/>
    <property type="molecule type" value="Genomic_DNA"/>
</dbReference>
<organism evidence="8 10">
    <name type="scientific">Corynebacterium kutscheri</name>
    <dbReference type="NCBI Taxonomy" id="35755"/>
    <lineage>
        <taxon>Bacteria</taxon>
        <taxon>Bacillati</taxon>
        <taxon>Actinomycetota</taxon>
        <taxon>Actinomycetes</taxon>
        <taxon>Mycobacteriales</taxon>
        <taxon>Corynebacteriaceae</taxon>
        <taxon>Corynebacterium</taxon>
    </lineage>
</organism>
<evidence type="ECO:0000259" key="6">
    <source>
        <dbReference type="Pfam" id="PF02631"/>
    </source>
</evidence>
<reference evidence="9 11" key="2">
    <citation type="submission" date="2018-12" db="EMBL/GenBank/DDBJ databases">
        <authorList>
            <consortium name="Pathogen Informatics"/>
        </authorList>
    </citation>
    <scope>NUCLEOTIDE SEQUENCE [LARGE SCALE GENOMIC DNA]</scope>
    <source>
        <strain evidence="9 11">NCTC949</strain>
    </source>
</reference>
<dbReference type="RefSeq" id="WP_046439685.1">
    <property type="nucleotide sequence ID" value="NZ_CP011312.1"/>
</dbReference>
<reference evidence="8 10" key="1">
    <citation type="journal article" date="2015" name="Genome Announc.">
        <title>Complete Genome Sequence of Corynebacterium kutscheri DSM 20755, a Corynebacterial Type Strain with Remarkably Low G+C Content of Chromosomal DNA.</title>
        <authorList>
            <person name="Ruckert C."/>
            <person name="Albersmeier A."/>
            <person name="Winkler A."/>
            <person name="Tauch A."/>
        </authorList>
    </citation>
    <scope>NUCLEOTIDE SEQUENCE [LARGE SCALE GENOMIC DNA]</scope>
    <source>
        <strain evidence="8 10">DSM 20755</strain>
    </source>
</reference>
<comment type="function">
    <text evidence="5">Modulates RecA activity.</text>
</comment>
<dbReference type="Pfam" id="PF02631">
    <property type="entry name" value="RecX_HTH2"/>
    <property type="match status" value="1"/>
</dbReference>
<accession>A0A0F6QZY9</accession>
<evidence type="ECO:0000256" key="2">
    <source>
        <dbReference type="ARBA" id="ARBA00009695"/>
    </source>
</evidence>
<dbReference type="PANTHER" id="PTHR33602">
    <property type="entry name" value="REGULATORY PROTEIN RECX FAMILY PROTEIN"/>
    <property type="match status" value="1"/>
</dbReference>
<dbReference type="KEGG" id="cku:UL82_06230"/>
<evidence type="ECO:0000313" key="10">
    <source>
        <dbReference type="Proteomes" id="UP000033457"/>
    </source>
</evidence>
<comment type="subcellular location">
    <subcellularLocation>
        <location evidence="1 5">Cytoplasm</location>
    </subcellularLocation>
</comment>
<evidence type="ECO:0000313" key="9">
    <source>
        <dbReference type="EMBL" id="VEH08689.1"/>
    </source>
</evidence>
<dbReference type="Proteomes" id="UP000271380">
    <property type="component" value="Chromosome"/>
</dbReference>
<name>A0A0F6QZY9_9CORY</name>
<evidence type="ECO:0000256" key="1">
    <source>
        <dbReference type="ARBA" id="ARBA00004496"/>
    </source>
</evidence>
<keyword evidence="4 5" id="KW-0963">Cytoplasm</keyword>
<comment type="similarity">
    <text evidence="2 5">Belongs to the RecX family.</text>
</comment>
<evidence type="ECO:0000256" key="4">
    <source>
        <dbReference type="ARBA" id="ARBA00022490"/>
    </source>
</evidence>
<gene>
    <name evidence="5 9" type="primary">recX</name>
    <name evidence="9" type="ORF">NCTC949_01811</name>
    <name evidence="8" type="ORF">UL82_06230</name>
</gene>
<dbReference type="InterPro" id="IPR053924">
    <property type="entry name" value="RecX_HTH_2nd"/>
</dbReference>
<evidence type="ECO:0000256" key="3">
    <source>
        <dbReference type="ARBA" id="ARBA00018111"/>
    </source>
</evidence>
<sequence length="197" mass="22475">MSSAQDKQARLQRLAEALEHYEAHGSDLFDHGLEEEKAKVRKRALLLLDHRLRSRKELTDRLIALEFEPDIVNKVIEDFIRVGLVNDEAFAEQWVRERFAMRGKSRSILAMELREKGIAESISAQALAQIDDDDEAAKAEKLAAKKARSIKEVPGDKKMYNADLRRVVGVLARRGFPAGLSMRIARQELDRRINELS</sequence>
<dbReference type="Proteomes" id="UP000033457">
    <property type="component" value="Chromosome"/>
</dbReference>
<dbReference type="HOGENOM" id="CLU_066607_0_2_11"/>
<feature type="domain" description="RecX first three-helical" evidence="7">
    <location>
        <begin position="42"/>
        <end position="77"/>
    </location>
</feature>
<dbReference type="InterPro" id="IPR003783">
    <property type="entry name" value="Regulatory_RecX"/>
</dbReference>
<dbReference type="InterPro" id="IPR036388">
    <property type="entry name" value="WH-like_DNA-bd_sf"/>
</dbReference>
<dbReference type="GO" id="GO:0005737">
    <property type="term" value="C:cytoplasm"/>
    <property type="evidence" value="ECO:0007669"/>
    <property type="project" value="UniProtKB-SubCell"/>
</dbReference>
<evidence type="ECO:0000256" key="5">
    <source>
        <dbReference type="HAMAP-Rule" id="MF_01114"/>
    </source>
</evidence>
<protein>
    <recommendedName>
        <fullName evidence="3 5">Regulatory protein RecX</fullName>
    </recommendedName>
</protein>
<dbReference type="GO" id="GO:0006282">
    <property type="term" value="P:regulation of DNA repair"/>
    <property type="evidence" value="ECO:0007669"/>
    <property type="project" value="UniProtKB-UniRule"/>
</dbReference>
<dbReference type="Gene3D" id="1.10.10.10">
    <property type="entry name" value="Winged helix-like DNA-binding domain superfamily/Winged helix DNA-binding domain"/>
    <property type="match status" value="2"/>
</dbReference>
<proteinExistence type="inferred from homology"/>
<dbReference type="EMBL" id="LR134377">
    <property type="protein sequence ID" value="VEH08689.1"/>
    <property type="molecule type" value="Genomic_DNA"/>
</dbReference>
<dbReference type="Pfam" id="PF21982">
    <property type="entry name" value="RecX_HTH1"/>
    <property type="match status" value="1"/>
</dbReference>
<dbReference type="PANTHER" id="PTHR33602:SF1">
    <property type="entry name" value="REGULATORY PROTEIN RECX FAMILY PROTEIN"/>
    <property type="match status" value="1"/>
</dbReference>
<feature type="domain" description="RecX second three-helical" evidence="6">
    <location>
        <begin position="86"/>
        <end position="127"/>
    </location>
</feature>
<evidence type="ECO:0000259" key="7">
    <source>
        <dbReference type="Pfam" id="PF21982"/>
    </source>
</evidence>
<evidence type="ECO:0000313" key="8">
    <source>
        <dbReference type="EMBL" id="AKE41412.1"/>
    </source>
</evidence>